<dbReference type="Proteomes" id="UP000199611">
    <property type="component" value="Unassembled WGS sequence"/>
</dbReference>
<dbReference type="AlphaFoldDB" id="A0A1I4QIX7"/>
<feature type="domain" description="Aminoglycoside phosphotransferase" evidence="1">
    <location>
        <begin position="17"/>
        <end position="248"/>
    </location>
</feature>
<dbReference type="InterPro" id="IPR011009">
    <property type="entry name" value="Kinase-like_dom_sf"/>
</dbReference>
<dbReference type="Pfam" id="PF01636">
    <property type="entry name" value="APH"/>
    <property type="match status" value="1"/>
</dbReference>
<evidence type="ECO:0000313" key="2">
    <source>
        <dbReference type="EMBL" id="SFM40038.1"/>
    </source>
</evidence>
<proteinExistence type="predicted"/>
<protein>
    <recommendedName>
        <fullName evidence="1">Aminoglycoside phosphotransferase domain-containing protein</fullName>
    </recommendedName>
</protein>
<reference evidence="2 3" key="1">
    <citation type="submission" date="2016-10" db="EMBL/GenBank/DDBJ databases">
        <authorList>
            <person name="de Groot N.N."/>
        </authorList>
    </citation>
    <scope>NUCLEOTIDE SEQUENCE [LARGE SCALE GENOMIC DNA]</scope>
    <source>
        <strain evidence="2 3">DSM 9990</strain>
    </source>
</reference>
<evidence type="ECO:0000259" key="1">
    <source>
        <dbReference type="Pfam" id="PF01636"/>
    </source>
</evidence>
<gene>
    <name evidence="2" type="ORF">SAMN05660836_00064</name>
</gene>
<name>A0A1I4QIX7_9BACT</name>
<dbReference type="Gene3D" id="3.90.1200.10">
    <property type="match status" value="1"/>
</dbReference>
<evidence type="ECO:0000313" key="3">
    <source>
        <dbReference type="Proteomes" id="UP000199611"/>
    </source>
</evidence>
<dbReference type="InterPro" id="IPR002575">
    <property type="entry name" value="Aminoglycoside_PTrfase"/>
</dbReference>
<dbReference type="EMBL" id="FOUU01000001">
    <property type="protein sequence ID" value="SFM40038.1"/>
    <property type="molecule type" value="Genomic_DNA"/>
</dbReference>
<sequence length="352" mass="40276">MESFAGIFPDFPAPERIIPLPGDGSERQFFRLHGPEGSAVLIVHPPETETVKRENRAFSAFGRYLKSLGISVPGILAENHSLGFFIVEDAGNVHIQDLVKREARDKRRTLYGKILRLLLDFHIKAPEAFDPAYCLDGQYYDPPFVLEKELEYFRKAFLNDFLSLNVRWKDLADDFSYLAEKSGILTGNTVIHRDFQSRNLMAKQGKIYLLDFQGMRYGPPEYDIASLFLDPYVPVGRSERLSWIAFYASRNPAFSTARFHAVTLCRNLQILAAFAFLTRQKKKIRFAAYIPEAWRALKGNSFLKNCPKLRKLRSLLDIVSPALEKVMDSTAITCYRRNLHGKCAQNGKRRVV</sequence>
<dbReference type="Gene3D" id="3.30.200.20">
    <property type="entry name" value="Phosphorylase Kinase, domain 1"/>
    <property type="match status" value="1"/>
</dbReference>
<accession>A0A1I4QIX7</accession>
<dbReference type="STRING" id="39841.SAMN05660836_00064"/>
<organism evidence="2 3">
    <name type="scientific">Thermodesulforhabdus norvegica</name>
    <dbReference type="NCBI Taxonomy" id="39841"/>
    <lineage>
        <taxon>Bacteria</taxon>
        <taxon>Pseudomonadati</taxon>
        <taxon>Thermodesulfobacteriota</taxon>
        <taxon>Syntrophobacteria</taxon>
        <taxon>Syntrophobacterales</taxon>
        <taxon>Thermodesulforhabdaceae</taxon>
        <taxon>Thermodesulforhabdus</taxon>
    </lineage>
</organism>
<keyword evidence="3" id="KW-1185">Reference proteome</keyword>
<dbReference type="SUPFAM" id="SSF56112">
    <property type="entry name" value="Protein kinase-like (PK-like)"/>
    <property type="match status" value="1"/>
</dbReference>
<dbReference type="RefSeq" id="WP_245735239.1">
    <property type="nucleotide sequence ID" value="NZ_FOUU01000001.1"/>
</dbReference>